<dbReference type="RefSeq" id="WP_169455258.1">
    <property type="nucleotide sequence ID" value="NZ_CP051774.1"/>
</dbReference>
<proteinExistence type="predicted"/>
<dbReference type="Proteomes" id="UP000501812">
    <property type="component" value="Chromosome"/>
</dbReference>
<dbReference type="EMBL" id="CP051774">
    <property type="protein sequence ID" value="QJE96858.1"/>
    <property type="molecule type" value="Genomic_DNA"/>
</dbReference>
<dbReference type="AlphaFoldDB" id="A0A858RK74"/>
<reference evidence="2 3" key="1">
    <citation type="submission" date="2020-04" db="EMBL/GenBank/DDBJ databases">
        <title>Luteolibacter sp. G-1-1-1 isolated from soil.</title>
        <authorList>
            <person name="Dahal R.H."/>
        </authorList>
    </citation>
    <scope>NUCLEOTIDE SEQUENCE [LARGE SCALE GENOMIC DNA]</scope>
    <source>
        <strain evidence="2 3">G-1-1-1</strain>
    </source>
</reference>
<dbReference type="KEGG" id="luo:HHL09_14045"/>
<organism evidence="2 3">
    <name type="scientific">Luteolibacter luteus</name>
    <dbReference type="NCBI Taxonomy" id="2728835"/>
    <lineage>
        <taxon>Bacteria</taxon>
        <taxon>Pseudomonadati</taxon>
        <taxon>Verrucomicrobiota</taxon>
        <taxon>Verrucomicrobiia</taxon>
        <taxon>Verrucomicrobiales</taxon>
        <taxon>Verrucomicrobiaceae</taxon>
        <taxon>Luteolibacter</taxon>
    </lineage>
</organism>
<sequence>MNATPKIANSPLKEVAPDDPSRDQNHDESRVNAYDEETARKMGNLPQKGTDAANTPEP</sequence>
<evidence type="ECO:0000313" key="2">
    <source>
        <dbReference type="EMBL" id="QJE96858.1"/>
    </source>
</evidence>
<accession>A0A858RK74</accession>
<evidence type="ECO:0000313" key="3">
    <source>
        <dbReference type="Proteomes" id="UP000501812"/>
    </source>
</evidence>
<feature type="region of interest" description="Disordered" evidence="1">
    <location>
        <begin position="1"/>
        <end position="58"/>
    </location>
</feature>
<gene>
    <name evidence="2" type="ORF">HHL09_14045</name>
</gene>
<name>A0A858RK74_9BACT</name>
<protein>
    <submittedName>
        <fullName evidence="2">Uncharacterized protein</fullName>
    </submittedName>
</protein>
<keyword evidence="3" id="KW-1185">Reference proteome</keyword>
<feature type="compositionally biased region" description="Basic and acidic residues" evidence="1">
    <location>
        <begin position="15"/>
        <end position="30"/>
    </location>
</feature>
<evidence type="ECO:0000256" key="1">
    <source>
        <dbReference type="SAM" id="MobiDB-lite"/>
    </source>
</evidence>